<accession>A0ABW9MQT1</accession>
<proteinExistence type="predicted"/>
<dbReference type="InterPro" id="IPR051786">
    <property type="entry name" value="ASN_synthetase/amidase"/>
</dbReference>
<feature type="domain" description="Asparagine synthetase" evidence="4">
    <location>
        <begin position="493"/>
        <end position="607"/>
    </location>
</feature>
<evidence type="ECO:0000256" key="1">
    <source>
        <dbReference type="ARBA" id="ARBA00005187"/>
    </source>
</evidence>
<dbReference type="Proteomes" id="UP001637990">
    <property type="component" value="Unassembled WGS sequence"/>
</dbReference>
<evidence type="ECO:0000256" key="3">
    <source>
        <dbReference type="ARBA" id="ARBA00048741"/>
    </source>
</evidence>
<dbReference type="SUPFAM" id="SSF52402">
    <property type="entry name" value="Adenine nucleotide alpha hydrolases-like"/>
    <property type="match status" value="1"/>
</dbReference>
<sequence>MTRLPMYRYVAVFWNEESPGSKDQAARAIARIETELAGVRCALREQGAAIYWQSDDPGFFECTRVGSLVILGKLFPKAFANGNVPEPARFDDDAADAVCASGGASLVQRYWGRYVAFGHDASARSWFAVRDPTAELPCFVTEVGSVTLIFSCMEDCLKLQLREFSLHWSYVTSALLFPFRDTSQTGFAQVQSLEGGEGLTLRAGRPIARQCHWDVVRQAVEDPITDLDQAVELTRSTLLGCIGALASQHGHVQLQLSGGLDSSILLAGLLHAPSRPQVQCVHHYDSGIGADERAFARMAVAGASASAGRSCEFIEYQRAPHCALEDIMAFPVTARPAHCSGYLLHRRAGLGKDPGREPVQFTGVGGDGVFLRFKGNAPAIDYAWRQGIDRTFLRVAFETAQSGDSFYGVIKDALRHGVLKKPARINENWGNPCEWVLADAGAHGIGQPAWMRHAIAQGHRISPYKMAHIGRMVFPLSVLDPFEGAGPWQGVSPISAQPMVELFARIPLHLLMADAEDRTVARRAFEGLLPTALLSRKIKSYLDDHSVAVIQHHRDFIRGLLVDGHLARRGLIDSRLADAGIGRVSPDHSLQALGIFGPQLNIEAWLRRWSASTGTGAAIAA</sequence>
<dbReference type="InterPro" id="IPR014729">
    <property type="entry name" value="Rossmann-like_a/b/a_fold"/>
</dbReference>
<comment type="pathway">
    <text evidence="1">Amino-acid biosynthesis; L-asparagine biosynthesis; L-asparagine from L-aspartate (L-Gln route): step 1/1.</text>
</comment>
<dbReference type="Gene3D" id="3.40.50.620">
    <property type="entry name" value="HUPs"/>
    <property type="match status" value="1"/>
</dbReference>
<comment type="catalytic activity">
    <reaction evidence="3">
        <text>L-aspartate + L-glutamine + ATP + H2O = L-asparagine + L-glutamate + AMP + diphosphate + H(+)</text>
        <dbReference type="Rhea" id="RHEA:12228"/>
        <dbReference type="ChEBI" id="CHEBI:15377"/>
        <dbReference type="ChEBI" id="CHEBI:15378"/>
        <dbReference type="ChEBI" id="CHEBI:29985"/>
        <dbReference type="ChEBI" id="CHEBI:29991"/>
        <dbReference type="ChEBI" id="CHEBI:30616"/>
        <dbReference type="ChEBI" id="CHEBI:33019"/>
        <dbReference type="ChEBI" id="CHEBI:58048"/>
        <dbReference type="ChEBI" id="CHEBI:58359"/>
        <dbReference type="ChEBI" id="CHEBI:456215"/>
        <dbReference type="EC" id="6.3.5.4"/>
    </reaction>
</comment>
<protein>
    <recommendedName>
        <fullName evidence="2">asparagine synthase (glutamine-hydrolyzing)</fullName>
        <ecNumber evidence="2">6.3.5.4</ecNumber>
    </recommendedName>
</protein>
<name>A0ABW9MQT1_9XANT</name>
<dbReference type="RefSeq" id="WP_410049779.1">
    <property type="nucleotide sequence ID" value="NZ_JBJGBS010000103.1"/>
</dbReference>
<dbReference type="Pfam" id="PF00733">
    <property type="entry name" value="Asn_synthase"/>
    <property type="match status" value="1"/>
</dbReference>
<dbReference type="InterPro" id="IPR001962">
    <property type="entry name" value="Asn_synthase"/>
</dbReference>
<dbReference type="EC" id="6.3.5.4" evidence="2"/>
<reference evidence="5 6" key="1">
    <citation type="submission" date="2024-11" db="EMBL/GenBank/DDBJ databases">
        <title>Genome sequencing of Xanthomonas codiaei.</title>
        <authorList>
            <person name="Studholme D.J."/>
        </authorList>
    </citation>
    <scope>NUCLEOTIDE SEQUENCE [LARGE SCALE GENOMIC DNA]</scope>
    <source>
        <strain evidence="5 6">NCPPB 4350</strain>
    </source>
</reference>
<evidence type="ECO:0000313" key="5">
    <source>
        <dbReference type="EMBL" id="MFO3706627.1"/>
    </source>
</evidence>
<organism evidence="5 6">
    <name type="scientific">Xanthomonas codiaei</name>
    <dbReference type="NCBI Taxonomy" id="56463"/>
    <lineage>
        <taxon>Bacteria</taxon>
        <taxon>Pseudomonadati</taxon>
        <taxon>Pseudomonadota</taxon>
        <taxon>Gammaproteobacteria</taxon>
        <taxon>Lysobacterales</taxon>
        <taxon>Lysobacteraceae</taxon>
        <taxon>Xanthomonas</taxon>
    </lineage>
</organism>
<dbReference type="EMBL" id="JBJGBS010000103">
    <property type="protein sequence ID" value="MFO3706627.1"/>
    <property type="molecule type" value="Genomic_DNA"/>
</dbReference>
<evidence type="ECO:0000259" key="4">
    <source>
        <dbReference type="Pfam" id="PF00733"/>
    </source>
</evidence>
<comment type="caution">
    <text evidence="5">The sequence shown here is derived from an EMBL/GenBank/DDBJ whole genome shotgun (WGS) entry which is preliminary data.</text>
</comment>
<keyword evidence="6" id="KW-1185">Reference proteome</keyword>
<evidence type="ECO:0000256" key="2">
    <source>
        <dbReference type="ARBA" id="ARBA00012737"/>
    </source>
</evidence>
<gene>
    <name evidence="5" type="ORF">ACI6Q5_16995</name>
</gene>
<evidence type="ECO:0000313" key="6">
    <source>
        <dbReference type="Proteomes" id="UP001637990"/>
    </source>
</evidence>
<dbReference type="PANTHER" id="PTHR43284:SF1">
    <property type="entry name" value="ASPARAGINE SYNTHETASE"/>
    <property type="match status" value="1"/>
</dbReference>
<dbReference type="PANTHER" id="PTHR43284">
    <property type="entry name" value="ASPARAGINE SYNTHETASE (GLUTAMINE-HYDROLYZING)"/>
    <property type="match status" value="1"/>
</dbReference>